<feature type="non-terminal residue" evidence="2">
    <location>
        <position position="1"/>
    </location>
</feature>
<proteinExistence type="predicted"/>
<dbReference type="EMBL" id="HACM01009143">
    <property type="protein sequence ID" value="CRZ09585.1"/>
    <property type="molecule type" value="Transcribed_RNA"/>
</dbReference>
<accession>A0A0H5R607</accession>
<feature type="region of interest" description="Disordered" evidence="1">
    <location>
        <begin position="20"/>
        <end position="69"/>
    </location>
</feature>
<dbReference type="AlphaFoldDB" id="A0A0H5R607"/>
<feature type="compositionally biased region" description="Polar residues" evidence="1">
    <location>
        <begin position="36"/>
        <end position="53"/>
    </location>
</feature>
<organism evidence="2">
    <name type="scientific">Spongospora subterranea</name>
    <dbReference type="NCBI Taxonomy" id="70186"/>
    <lineage>
        <taxon>Eukaryota</taxon>
        <taxon>Sar</taxon>
        <taxon>Rhizaria</taxon>
        <taxon>Endomyxa</taxon>
        <taxon>Phytomyxea</taxon>
        <taxon>Plasmodiophorida</taxon>
        <taxon>Plasmodiophoridae</taxon>
        <taxon>Spongospora</taxon>
    </lineage>
</organism>
<protein>
    <submittedName>
        <fullName evidence="2">Uncharacterized protein</fullName>
    </submittedName>
</protein>
<name>A0A0H5R607_9EUKA</name>
<evidence type="ECO:0000313" key="2">
    <source>
        <dbReference type="EMBL" id="CRZ09585.1"/>
    </source>
</evidence>
<reference evidence="2" key="1">
    <citation type="submission" date="2015-04" db="EMBL/GenBank/DDBJ databases">
        <title>The genome sequence of the plant pathogenic Rhizarian Plasmodiophora brassicae reveals insights in its biotrophic life cycle and the origin of chitin synthesis.</title>
        <authorList>
            <person name="Schwelm A."/>
            <person name="Fogelqvist J."/>
            <person name="Knaust A."/>
            <person name="Julke S."/>
            <person name="Lilja T."/>
            <person name="Dhandapani V."/>
            <person name="Bonilla-Rosso G."/>
            <person name="Karlsson M."/>
            <person name="Shevchenko A."/>
            <person name="Choi S.R."/>
            <person name="Kim H.G."/>
            <person name="Park J.Y."/>
            <person name="Lim Y.P."/>
            <person name="Ludwig-Muller J."/>
            <person name="Dixelius C."/>
        </authorList>
    </citation>
    <scope>NUCLEOTIDE SEQUENCE</scope>
    <source>
        <tissue evidence="2">Potato root galls</tissue>
    </source>
</reference>
<evidence type="ECO:0000256" key="1">
    <source>
        <dbReference type="SAM" id="MobiDB-lite"/>
    </source>
</evidence>
<sequence>VVLIMSNGDSISRIETEGIPQESTPATPHLTRRAKTMQNIAAPSPSLAVSQSPLIPFTPMGKESPGKRNVRTAISKSIVRPKIGVPNFNVEIQGCSSQTNADASERTRQEFSPSARSKFGYSEATSDQKL</sequence>
<feature type="region of interest" description="Disordered" evidence="1">
    <location>
        <begin position="96"/>
        <end position="130"/>
    </location>
</feature>